<feature type="domain" description="Tr-type G" evidence="13">
    <location>
        <begin position="145"/>
        <end position="444"/>
    </location>
</feature>
<evidence type="ECO:0000256" key="2">
    <source>
        <dbReference type="ARBA" id="ARBA00018774"/>
    </source>
</evidence>
<dbReference type="SMART" id="SM00838">
    <property type="entry name" value="EFG_C"/>
    <property type="match status" value="1"/>
</dbReference>
<keyword evidence="4" id="KW-0747">Spliceosome</keyword>
<dbReference type="InterPro" id="IPR031950">
    <property type="entry name" value="EFTUD2_N"/>
</dbReference>
<dbReference type="GO" id="GO:0003746">
    <property type="term" value="F:translation elongation factor activity"/>
    <property type="evidence" value="ECO:0007669"/>
    <property type="project" value="UniProtKB-KW"/>
</dbReference>
<dbReference type="SUPFAM" id="SSF50447">
    <property type="entry name" value="Translation proteins"/>
    <property type="match status" value="1"/>
</dbReference>
<evidence type="ECO:0000256" key="6">
    <source>
        <dbReference type="ARBA" id="ARBA00023134"/>
    </source>
</evidence>
<dbReference type="FunFam" id="3.30.70.870:FF:000002">
    <property type="entry name" value="Translation elongation factor 2"/>
    <property type="match status" value="1"/>
</dbReference>
<dbReference type="SUPFAM" id="SSF52540">
    <property type="entry name" value="P-loop containing nucleoside triphosphate hydrolases"/>
    <property type="match status" value="1"/>
</dbReference>
<dbReference type="InterPro" id="IPR044121">
    <property type="entry name" value="Snu114_GTP-bd"/>
</dbReference>
<dbReference type="GO" id="GO:0000974">
    <property type="term" value="C:Prp19 complex"/>
    <property type="evidence" value="ECO:0007669"/>
    <property type="project" value="UniProtKB-ARBA"/>
</dbReference>
<dbReference type="FunFam" id="3.30.70.240:FF:000004">
    <property type="entry name" value="116 kDa U5 small nuclear ribonucleoprotein"/>
    <property type="match status" value="1"/>
</dbReference>
<dbReference type="InterPro" id="IPR035655">
    <property type="entry name" value="U5-116kDa_C"/>
</dbReference>
<dbReference type="InterPro" id="IPR027417">
    <property type="entry name" value="P-loop_NTPase"/>
</dbReference>
<dbReference type="InterPro" id="IPR005517">
    <property type="entry name" value="Transl_elong_EFG/EF2_IV"/>
</dbReference>
<keyword evidence="14" id="KW-0648">Protein biosynthesis</keyword>
<dbReference type="FunFam" id="2.40.30.10:FF:000029">
    <property type="entry name" value="116 kDa U5 small nuclear ribonucleoprotein component"/>
    <property type="match status" value="1"/>
</dbReference>
<dbReference type="InterPro" id="IPR035647">
    <property type="entry name" value="EFG_III/V"/>
</dbReference>
<reference evidence="14 15" key="1">
    <citation type="journal article" date="2018" name="Mol. Biol. Evol.">
        <title>Broad Genomic Sampling Reveals a Smut Pathogenic Ancestry of the Fungal Clade Ustilaginomycotina.</title>
        <authorList>
            <person name="Kijpornyongpan T."/>
            <person name="Mondo S.J."/>
            <person name="Barry K."/>
            <person name="Sandor L."/>
            <person name="Lee J."/>
            <person name="Lipzen A."/>
            <person name="Pangilinan J."/>
            <person name="LaButti K."/>
            <person name="Hainaut M."/>
            <person name="Henrissat B."/>
            <person name="Grigoriev I.V."/>
            <person name="Spatafora J.W."/>
            <person name="Aime M.C."/>
        </authorList>
    </citation>
    <scope>NUCLEOTIDE SEQUENCE [LARGE SCALE GENOMIC DNA]</scope>
    <source>
        <strain evidence="14 15">MCA 5214</strain>
    </source>
</reference>
<dbReference type="Gene3D" id="2.40.30.10">
    <property type="entry name" value="Translation factors"/>
    <property type="match status" value="1"/>
</dbReference>
<dbReference type="PROSITE" id="PS51722">
    <property type="entry name" value="G_TR_2"/>
    <property type="match status" value="1"/>
</dbReference>
<dbReference type="CDD" id="cd01683">
    <property type="entry name" value="EF2_IV_snRNP"/>
    <property type="match status" value="1"/>
</dbReference>
<dbReference type="PANTHER" id="PTHR42908">
    <property type="entry name" value="TRANSLATION ELONGATION FACTOR-RELATED"/>
    <property type="match status" value="1"/>
</dbReference>
<dbReference type="Pfam" id="PF00009">
    <property type="entry name" value="GTP_EFTU"/>
    <property type="match status" value="1"/>
</dbReference>
<feature type="region of interest" description="Disordered" evidence="12">
    <location>
        <begin position="1"/>
        <end position="57"/>
    </location>
</feature>
<keyword evidence="6" id="KW-0342">GTP-binding</keyword>
<dbReference type="InterPro" id="IPR005225">
    <property type="entry name" value="Small_GTP-bd"/>
</dbReference>
<dbReference type="GO" id="GO:0000398">
    <property type="term" value="P:mRNA splicing, via spliceosome"/>
    <property type="evidence" value="ECO:0007669"/>
    <property type="project" value="TreeGrafter"/>
</dbReference>
<dbReference type="PANTHER" id="PTHR42908:SF6">
    <property type="entry name" value="116 KDA U5 SMALL NUCLEAR RIBONUCLEOPROTEIN COMPONENT"/>
    <property type="match status" value="1"/>
</dbReference>
<dbReference type="Proteomes" id="UP000245884">
    <property type="component" value="Unassembled WGS sequence"/>
</dbReference>
<dbReference type="InterPro" id="IPR009000">
    <property type="entry name" value="Transl_B-barrel_sf"/>
</dbReference>
<dbReference type="SMART" id="SM00889">
    <property type="entry name" value="EFG_IV"/>
    <property type="match status" value="1"/>
</dbReference>
<sequence length="987" mass="109589">MDDYDEFGNYIGPVSDSDDESEDLHQPAPLEGFDDDDDQGADRMSGIEDDGEEEEERIDPATALIRVDENPQNAVVLHENKKYYPSAAEVYGEDVEAMVQEEDAQPLSQPIIEPVKVRRFAIEEKDLPVTRFDRDYMMSLMGFPEMVRNVIVAGHLHSGKTGFMDMLVEETHKVEIDIDRNTRYTDSHLLERSRGISIKSAPLSLVLPTTRGKSYLCNLIDTPGHVNFQDEVAAASRMADGVVLVVDVVEGIMSGAEAVIQHAIREGLSIVLVLNKIDRLILELRLPPAEAYFKIRHAIDEVNHVIATHDTDSERKLGPERGNVIFASTQGGWSFTLRSFARLYSDTYGGIDVDEFAKRLWGNIYYNEESRNFSRKAADPQSKRSFVTFILEPLYKLYTQVLSSDTDSLKRTLAKLGINLKPAVFKIDVRPLLKIVLNHFFGPSTGIMDAIAQHVPSAKDAAARKVAQTWTGPLKEGLAESMIKCSADGPLVMHVAKLYQTLDAQEFRAYARVMSGTVHVGDRVKVLGEGFSQEDDEDMVMATVEGVWVSETRYYVPAEGIPAGSFALLGGIDASITKTATVVSPSIPDDQLYTFRPLNHITQSVLKVAVEPLNPSELPKMLEGLRKINKSYPLAVTKVEESGEHIILGTGELYLDCVLHDLRHLFSEIEIKVSDPTVRFAETVVETSAVKCYAQTPNKRNKITIIAEPLEKGIAEDIESGRLNTRLPPRELGKAFVERYDWDVLASRSIWAFGPDEGGPNILVDDTLPSEVDKQTLYAVREAIKQGFQWGTREGPLCDEPVRNVKVRILDAELDPEPMYRNAGQIIPTARRCLYASFLLATPRLMEPIYAVEVQAPADCVSAVYTVLARRRGHVVQDVPKAGTPLFTVRAFVPVIDANGFETDLRTVTQGQAFCLQSFSHWSVVPGDPTDTTIKLRPLEPAPPLGLARDFVLKTRRRKGLSDQIAASSYLDQEMVVALAASGFELS</sequence>
<dbReference type="GO" id="GO:0071007">
    <property type="term" value="C:U2-type catalytic step 2 spliceosome"/>
    <property type="evidence" value="ECO:0007669"/>
    <property type="project" value="TreeGrafter"/>
</dbReference>
<dbReference type="InterPro" id="IPR000795">
    <property type="entry name" value="T_Tr_GTP-bd_dom"/>
</dbReference>
<dbReference type="PRINTS" id="PR00315">
    <property type="entry name" value="ELONGATNFCT"/>
</dbReference>
<evidence type="ECO:0000256" key="9">
    <source>
        <dbReference type="ARBA" id="ARBA00031432"/>
    </source>
</evidence>
<dbReference type="InterPro" id="IPR041095">
    <property type="entry name" value="EFG_II"/>
</dbReference>
<dbReference type="Pfam" id="PF00679">
    <property type="entry name" value="EFG_C"/>
    <property type="match status" value="1"/>
</dbReference>
<keyword evidence="3" id="KW-0507">mRNA processing</keyword>
<dbReference type="NCBIfam" id="TIGR00231">
    <property type="entry name" value="small_GTP"/>
    <property type="match status" value="1"/>
</dbReference>
<dbReference type="Pfam" id="PF14492">
    <property type="entry name" value="EFG_III"/>
    <property type="match status" value="1"/>
</dbReference>
<evidence type="ECO:0000256" key="8">
    <source>
        <dbReference type="ARBA" id="ARBA00023242"/>
    </source>
</evidence>
<evidence type="ECO:0000313" key="14">
    <source>
        <dbReference type="EMBL" id="PWN30485.1"/>
    </source>
</evidence>
<dbReference type="EMBL" id="KZ819662">
    <property type="protein sequence ID" value="PWN30485.1"/>
    <property type="molecule type" value="Genomic_DNA"/>
</dbReference>
<dbReference type="InterPro" id="IPR020568">
    <property type="entry name" value="Ribosomal_Su5_D2-typ_SF"/>
</dbReference>
<evidence type="ECO:0000313" key="15">
    <source>
        <dbReference type="Proteomes" id="UP000245884"/>
    </source>
</evidence>
<organism evidence="14 15">
    <name type="scientific">Jaminaea rosea</name>
    <dbReference type="NCBI Taxonomy" id="1569628"/>
    <lineage>
        <taxon>Eukaryota</taxon>
        <taxon>Fungi</taxon>
        <taxon>Dikarya</taxon>
        <taxon>Basidiomycota</taxon>
        <taxon>Ustilaginomycotina</taxon>
        <taxon>Exobasidiomycetes</taxon>
        <taxon>Microstromatales</taxon>
        <taxon>Microstromatales incertae sedis</taxon>
        <taxon>Jaminaea</taxon>
    </lineage>
</organism>
<evidence type="ECO:0000256" key="7">
    <source>
        <dbReference type="ARBA" id="ARBA00023187"/>
    </source>
</evidence>
<dbReference type="InterPro" id="IPR000640">
    <property type="entry name" value="EFG_V-like"/>
</dbReference>
<dbReference type="InterPro" id="IPR014721">
    <property type="entry name" value="Ribsml_uS5_D2-typ_fold_subgr"/>
</dbReference>
<dbReference type="FunFam" id="3.30.230.10:FF:000009">
    <property type="entry name" value="116 kDa U5 small nuclear ribonucleoprotein component"/>
    <property type="match status" value="1"/>
</dbReference>
<dbReference type="GO" id="GO:0046540">
    <property type="term" value="C:U4/U6 x U5 tri-snRNP complex"/>
    <property type="evidence" value="ECO:0007669"/>
    <property type="project" value="TreeGrafter"/>
</dbReference>
<dbReference type="GO" id="GO:0005682">
    <property type="term" value="C:U5 snRNP"/>
    <property type="evidence" value="ECO:0007669"/>
    <property type="project" value="UniProtKB-ARBA"/>
</dbReference>
<keyword evidence="8" id="KW-0539">Nucleus</keyword>
<protein>
    <recommendedName>
        <fullName evidence="2">116 kDa U5 small nuclear ribonucleoprotein component</fullName>
    </recommendedName>
    <alternativeName>
        <fullName evidence="9">U5 snRNP-specific protein, 116 kDa</fullName>
    </alternativeName>
</protein>
<dbReference type="CDD" id="cd04167">
    <property type="entry name" value="Snu114p"/>
    <property type="match status" value="1"/>
</dbReference>
<dbReference type="FunFam" id="3.40.50.300:FF:000646">
    <property type="entry name" value="U5 small nuclear ribonucleoprotein component"/>
    <property type="match status" value="1"/>
</dbReference>
<gene>
    <name evidence="14" type="ORF">BDZ90DRAFT_235787</name>
</gene>
<evidence type="ECO:0000259" key="13">
    <source>
        <dbReference type="PROSITE" id="PS51722"/>
    </source>
</evidence>
<evidence type="ECO:0000256" key="1">
    <source>
        <dbReference type="ARBA" id="ARBA00004123"/>
    </source>
</evidence>
<dbReference type="Gene3D" id="3.90.1430.10">
    <property type="entry name" value="Yeast translation eEF2 (G' domain)"/>
    <property type="match status" value="1"/>
</dbReference>
<dbReference type="SUPFAM" id="SSF54211">
    <property type="entry name" value="Ribosomal protein S5 domain 2-like"/>
    <property type="match status" value="1"/>
</dbReference>
<dbReference type="Gene3D" id="3.30.70.240">
    <property type="match status" value="1"/>
</dbReference>
<dbReference type="STRING" id="1569628.A0A316V504"/>
<dbReference type="GO" id="GO:0030623">
    <property type="term" value="F:U5 snRNA binding"/>
    <property type="evidence" value="ECO:0007669"/>
    <property type="project" value="TreeGrafter"/>
</dbReference>
<dbReference type="GO" id="GO:0003924">
    <property type="term" value="F:GTPase activity"/>
    <property type="evidence" value="ECO:0007669"/>
    <property type="project" value="InterPro"/>
</dbReference>
<keyword evidence="14" id="KW-0251">Elongation factor</keyword>
<dbReference type="RefSeq" id="XP_025365097.1">
    <property type="nucleotide sequence ID" value="XM_025507271.1"/>
</dbReference>
<dbReference type="GeneID" id="37029094"/>
<dbReference type="CDD" id="cd04090">
    <property type="entry name" value="EF2_II_snRNP"/>
    <property type="match status" value="1"/>
</dbReference>
<keyword evidence="7" id="KW-0508">mRNA splicing</keyword>
<dbReference type="GO" id="GO:0005829">
    <property type="term" value="C:cytosol"/>
    <property type="evidence" value="ECO:0007669"/>
    <property type="project" value="TreeGrafter"/>
</dbReference>
<feature type="compositionally biased region" description="Acidic residues" evidence="12">
    <location>
        <begin position="47"/>
        <end position="57"/>
    </location>
</feature>
<keyword evidence="5" id="KW-0547">Nucleotide-binding</keyword>
<dbReference type="Pfam" id="PF16004">
    <property type="entry name" value="EFTUD2"/>
    <property type="match status" value="1"/>
</dbReference>
<name>A0A316V504_9BASI</name>
<evidence type="ECO:0000256" key="4">
    <source>
        <dbReference type="ARBA" id="ARBA00022728"/>
    </source>
</evidence>
<dbReference type="SUPFAM" id="SSF54980">
    <property type="entry name" value="EF-G C-terminal domain-like"/>
    <property type="match status" value="2"/>
</dbReference>
<proteinExistence type="predicted"/>
<dbReference type="CDD" id="cd04098">
    <property type="entry name" value="eEF2_C_snRNP"/>
    <property type="match status" value="1"/>
</dbReference>
<dbReference type="CDD" id="cd16264">
    <property type="entry name" value="snRNP_III"/>
    <property type="match status" value="1"/>
</dbReference>
<comment type="function">
    <text evidence="11">Component of the U5 snRNP complex required for pre-mRNA splicing. Binds GTP.</text>
</comment>
<dbReference type="Pfam" id="PF03764">
    <property type="entry name" value="EFG_IV"/>
    <property type="match status" value="1"/>
</dbReference>
<dbReference type="Gene3D" id="3.30.70.870">
    <property type="entry name" value="Elongation Factor G (Translational Gtpase), domain 3"/>
    <property type="match status" value="1"/>
</dbReference>
<dbReference type="AlphaFoldDB" id="A0A316V504"/>
<dbReference type="Gene3D" id="3.40.50.300">
    <property type="entry name" value="P-loop containing nucleotide triphosphate hydrolases"/>
    <property type="match status" value="1"/>
</dbReference>
<dbReference type="OrthoDB" id="364892at2759"/>
<keyword evidence="15" id="KW-1185">Reference proteome</keyword>
<evidence type="ECO:0000256" key="10">
    <source>
        <dbReference type="ARBA" id="ARBA00045974"/>
    </source>
</evidence>
<dbReference type="FunFam" id="3.90.1430.10:FF:000001">
    <property type="entry name" value="116 kDa U5 small nuclear ribonucleoprotein component"/>
    <property type="match status" value="1"/>
</dbReference>
<evidence type="ECO:0000256" key="3">
    <source>
        <dbReference type="ARBA" id="ARBA00022664"/>
    </source>
</evidence>
<comment type="function">
    <text evidence="10">Required for pre-mRNA splicing as component of the spliceosome, including pre-catalytic, catalytic and post-catalytic spliceosomal complexes. Component of the U5 snRNP and the U4/U6-U5 tri-snRNP complex, a building block of the spliceosome. As a component of the minor spliceosome, involved in the splicing of U12-type introns in pre-mRNAs.</text>
</comment>
<evidence type="ECO:0000256" key="5">
    <source>
        <dbReference type="ARBA" id="ARBA00022741"/>
    </source>
</evidence>
<evidence type="ECO:0000256" key="12">
    <source>
        <dbReference type="SAM" id="MobiDB-lite"/>
    </source>
</evidence>
<dbReference type="Gene3D" id="3.30.230.10">
    <property type="match status" value="1"/>
</dbReference>
<accession>A0A316V504</accession>
<evidence type="ECO:0000256" key="11">
    <source>
        <dbReference type="ARBA" id="ARBA00055641"/>
    </source>
</evidence>
<dbReference type="GO" id="GO:0005525">
    <property type="term" value="F:GTP binding"/>
    <property type="evidence" value="ECO:0007669"/>
    <property type="project" value="UniProtKB-KW"/>
</dbReference>
<comment type="subcellular location">
    <subcellularLocation>
        <location evidence="1">Nucleus</location>
    </subcellularLocation>
</comment>